<dbReference type="Gene3D" id="3.30.565.10">
    <property type="entry name" value="Histidine kinase-like ATPase, C-terminal domain"/>
    <property type="match status" value="1"/>
</dbReference>
<dbReference type="Gene3D" id="3.30.230.10">
    <property type="match status" value="1"/>
</dbReference>
<dbReference type="InterPro" id="IPR036890">
    <property type="entry name" value="HATPase_C_sf"/>
</dbReference>
<keyword evidence="4" id="KW-0234">DNA repair</keyword>
<dbReference type="PANTHER" id="PTHR10073">
    <property type="entry name" value="DNA MISMATCH REPAIR PROTEIN MLH, PMS, MUTL"/>
    <property type="match status" value="1"/>
</dbReference>
<dbReference type="GO" id="GO:0032389">
    <property type="term" value="C:MutLalpha complex"/>
    <property type="evidence" value="ECO:0007669"/>
    <property type="project" value="TreeGrafter"/>
</dbReference>
<dbReference type="eggNOG" id="KOG1979">
    <property type="taxonomic scope" value="Eukaryota"/>
</dbReference>
<dbReference type="GO" id="GO:0140664">
    <property type="term" value="F:ATP-dependent DNA damage sensor activity"/>
    <property type="evidence" value="ECO:0007669"/>
    <property type="project" value="InterPro"/>
</dbReference>
<keyword evidence="3" id="KW-0227">DNA damage</keyword>
<keyword evidence="8" id="KW-1185">Reference proteome</keyword>
<comment type="similarity">
    <text evidence="2">Belongs to the DNA mismatch repair MutL/HexB family.</text>
</comment>
<accession>A0A0W4ZVT5</accession>
<dbReference type="Pfam" id="PF16413">
    <property type="entry name" value="Mlh1_C"/>
    <property type="match status" value="1"/>
</dbReference>
<dbReference type="SUPFAM" id="SSF55874">
    <property type="entry name" value="ATPase domain of HSP90 chaperone/DNA topoisomerase II/histidine kinase"/>
    <property type="match status" value="1"/>
</dbReference>
<dbReference type="GO" id="GO:0030983">
    <property type="term" value="F:mismatched DNA binding"/>
    <property type="evidence" value="ECO:0007669"/>
    <property type="project" value="InterPro"/>
</dbReference>
<dbReference type="GO" id="GO:0016887">
    <property type="term" value="F:ATP hydrolysis activity"/>
    <property type="evidence" value="ECO:0007669"/>
    <property type="project" value="InterPro"/>
</dbReference>
<sequence>MSKSNNLNHYLPKRILSLDISVVSKIAAGEVIQRPSNALKELIENSVDAGATSIDILVEGGGLKLLQVSDNGHGIMKEDLSILCERFTTSKLRTFEDLSSISTYGFRGEALASISHISYVTVITKTSDSSCAWKANYLNGKLVSPKEGESSDPKPAAGRQGTQIVIKDLFYNIPSRLKSFRSSNDEYIRILDVIYRYAVHCEKIGFSCKNYGEIIPSITTSSKSTVIENIKQLYGAAISSELLPFSLNSQDYMFQAKGFFTSVSYSAKKTTFLLFINHRSVDCKALKRGLESIYSNFLLNSRRPFIYISLEIESSRVDVNIHPTKREVRFFYEDEIINLICKKVHSELSRINSSKTISLQTVKAKSCPLNYVNETLEGGKKIYDRYYVRTDAKFQTITSILNNVETSAMKKIKRNNSKNFTDFLYQVNDKEKIIVRLTSIKELRDEVIERRCDALTNIFINHIFVGIVDEEKQLAAIQHSTELYFVDYGSLSFELFYQIGLAGFANFGIIRLEPELSLIELLEMLPKSMIHDSTFLKNLMVFISSFISLFLFCFRQMLYEYFSLGITSDGKIYSLPLLLKGYIPNIGKLPLFIYRLCIKVNWNKEKECFCTFLRELALFHLPDPLFQKRNSIDNYEKKRKDLVDVLEFVLFPAFKKRLIGTVELLEKKRIVQIATLSKLYKVFERC</sequence>
<dbReference type="InterPro" id="IPR013507">
    <property type="entry name" value="DNA_mismatch_S5_2-like"/>
</dbReference>
<dbReference type="NCBIfam" id="TIGR00585">
    <property type="entry name" value="mutl"/>
    <property type="match status" value="1"/>
</dbReference>
<dbReference type="Pfam" id="PF13589">
    <property type="entry name" value="HATPase_c_3"/>
    <property type="match status" value="1"/>
</dbReference>
<keyword evidence="5" id="KW-0539">Nucleus</keyword>
<dbReference type="PROSITE" id="PS00058">
    <property type="entry name" value="DNA_MISMATCH_REPAIR_1"/>
    <property type="match status" value="1"/>
</dbReference>
<dbReference type="AlphaFoldDB" id="A0A0W4ZVT5"/>
<evidence type="ECO:0000256" key="4">
    <source>
        <dbReference type="ARBA" id="ARBA00023204"/>
    </source>
</evidence>
<proteinExistence type="inferred from homology"/>
<dbReference type="InterPro" id="IPR014762">
    <property type="entry name" value="DNA_mismatch_repair_CS"/>
</dbReference>
<organism evidence="7 8">
    <name type="scientific">Pneumocystis jirovecii (strain RU7)</name>
    <name type="common">Human pneumocystis pneumonia agent</name>
    <dbReference type="NCBI Taxonomy" id="1408657"/>
    <lineage>
        <taxon>Eukaryota</taxon>
        <taxon>Fungi</taxon>
        <taxon>Dikarya</taxon>
        <taxon>Ascomycota</taxon>
        <taxon>Taphrinomycotina</taxon>
        <taxon>Pneumocystomycetes</taxon>
        <taxon>Pneumocystaceae</taxon>
        <taxon>Pneumocystis</taxon>
    </lineage>
</organism>
<evidence type="ECO:0000313" key="8">
    <source>
        <dbReference type="Proteomes" id="UP000053447"/>
    </source>
</evidence>
<feature type="domain" description="DNA mismatch repair protein S5" evidence="6">
    <location>
        <begin position="230"/>
        <end position="349"/>
    </location>
</feature>
<dbReference type="CDD" id="cd16926">
    <property type="entry name" value="HATPase_MutL-MLH-PMS-like"/>
    <property type="match status" value="1"/>
</dbReference>
<dbReference type="GO" id="GO:0006298">
    <property type="term" value="P:mismatch repair"/>
    <property type="evidence" value="ECO:0007669"/>
    <property type="project" value="InterPro"/>
</dbReference>
<evidence type="ECO:0000259" key="6">
    <source>
        <dbReference type="SMART" id="SM01340"/>
    </source>
</evidence>
<dbReference type="SMART" id="SM01340">
    <property type="entry name" value="DNA_mis_repair"/>
    <property type="match status" value="1"/>
</dbReference>
<protein>
    <recommendedName>
        <fullName evidence="6">DNA mismatch repair protein S5 domain-containing protein</fullName>
    </recommendedName>
</protein>
<evidence type="ECO:0000313" key="7">
    <source>
        <dbReference type="EMBL" id="KTW32491.1"/>
    </source>
</evidence>
<dbReference type="EMBL" id="LFWA01000002">
    <property type="protein sequence ID" value="KTW32491.1"/>
    <property type="molecule type" value="Genomic_DNA"/>
</dbReference>
<dbReference type="VEuPathDB" id="FungiDB:T551_00581"/>
<dbReference type="STRING" id="1408657.A0A0W4ZVT5"/>
<dbReference type="InterPro" id="IPR014721">
    <property type="entry name" value="Ribsml_uS5_D2-typ_fold_subgr"/>
</dbReference>
<reference evidence="8" key="1">
    <citation type="journal article" date="2016" name="Nat. Commun.">
        <title>Genome analysis of three Pneumocystis species reveals adaptation mechanisms to life exclusively in mammalian hosts.</title>
        <authorList>
            <person name="Ma L."/>
            <person name="Chen Z."/>
            <person name="Huang D.W."/>
            <person name="Kutty G."/>
            <person name="Ishihara M."/>
            <person name="Wang H."/>
            <person name="Abouelleil A."/>
            <person name="Bishop L."/>
            <person name="Davey E."/>
            <person name="Deng R."/>
            <person name="Deng X."/>
            <person name="Fan L."/>
            <person name="Fantoni G."/>
            <person name="Fitzgerald M."/>
            <person name="Gogineni E."/>
            <person name="Goldberg J.M."/>
            <person name="Handley G."/>
            <person name="Hu X."/>
            <person name="Huber C."/>
            <person name="Jiao X."/>
            <person name="Jones K."/>
            <person name="Levin J.Z."/>
            <person name="Liu Y."/>
            <person name="Macdonald P."/>
            <person name="Melnikov A."/>
            <person name="Raley C."/>
            <person name="Sassi M."/>
            <person name="Sherman B.T."/>
            <person name="Song X."/>
            <person name="Sykes S."/>
            <person name="Tran B."/>
            <person name="Walsh L."/>
            <person name="Xia Y."/>
            <person name="Yang J."/>
            <person name="Young S."/>
            <person name="Zeng Q."/>
            <person name="Zheng X."/>
            <person name="Stephens R."/>
            <person name="Nusbaum C."/>
            <person name="Birren B.W."/>
            <person name="Azadi P."/>
            <person name="Lempicki R.A."/>
            <person name="Cuomo C.A."/>
            <person name="Kovacs J.A."/>
        </authorList>
    </citation>
    <scope>NUCLEOTIDE SEQUENCE [LARGE SCALE GENOMIC DNA]</scope>
    <source>
        <strain evidence="8">RU7</strain>
    </source>
</reference>
<evidence type="ECO:0000256" key="1">
    <source>
        <dbReference type="ARBA" id="ARBA00004123"/>
    </source>
</evidence>
<dbReference type="InterPro" id="IPR038973">
    <property type="entry name" value="MutL/Mlh/Pms-like"/>
</dbReference>
<dbReference type="GO" id="GO:0005524">
    <property type="term" value="F:ATP binding"/>
    <property type="evidence" value="ECO:0007669"/>
    <property type="project" value="InterPro"/>
</dbReference>
<dbReference type="GeneID" id="28939102"/>
<evidence type="ECO:0000256" key="3">
    <source>
        <dbReference type="ARBA" id="ARBA00022763"/>
    </source>
</evidence>
<dbReference type="GO" id="GO:0061982">
    <property type="term" value="P:meiosis I cell cycle process"/>
    <property type="evidence" value="ECO:0007669"/>
    <property type="project" value="UniProtKB-ARBA"/>
</dbReference>
<gene>
    <name evidence="7" type="ORF">T551_00581</name>
</gene>
<dbReference type="InterPro" id="IPR020568">
    <property type="entry name" value="Ribosomal_Su5_D2-typ_SF"/>
</dbReference>
<dbReference type="FunFam" id="3.30.565.10:FF:000109">
    <property type="entry name" value="Related to MLH1-DNA mismatch repair protein"/>
    <property type="match status" value="1"/>
</dbReference>
<dbReference type="SUPFAM" id="SSF54211">
    <property type="entry name" value="Ribosomal protein S5 domain 2-like"/>
    <property type="match status" value="1"/>
</dbReference>
<comment type="caution">
    <text evidence="7">The sequence shown here is derived from an EMBL/GenBank/DDBJ whole genome shotgun (WGS) entry which is preliminary data.</text>
</comment>
<name>A0A0W4ZVT5_PNEJ7</name>
<dbReference type="FunFam" id="3.30.230.10:FF:000014">
    <property type="entry name" value="DNA mismatch repair protein Mlh1"/>
    <property type="match status" value="1"/>
</dbReference>
<dbReference type="PANTHER" id="PTHR10073:SF12">
    <property type="entry name" value="DNA MISMATCH REPAIR PROTEIN MLH1"/>
    <property type="match status" value="1"/>
</dbReference>
<dbReference type="InterPro" id="IPR032189">
    <property type="entry name" value="Mlh1_C"/>
</dbReference>
<dbReference type="InterPro" id="IPR002099">
    <property type="entry name" value="MutL/Mlh/PMS"/>
</dbReference>
<evidence type="ECO:0000256" key="5">
    <source>
        <dbReference type="ARBA" id="ARBA00023242"/>
    </source>
</evidence>
<comment type="subcellular location">
    <subcellularLocation>
        <location evidence="1">Nucleus</location>
    </subcellularLocation>
</comment>
<dbReference type="Pfam" id="PF01119">
    <property type="entry name" value="DNA_mis_repair"/>
    <property type="match status" value="1"/>
</dbReference>
<evidence type="ECO:0000256" key="2">
    <source>
        <dbReference type="ARBA" id="ARBA00006082"/>
    </source>
</evidence>
<dbReference type="OrthoDB" id="10263226at2759"/>
<dbReference type="RefSeq" id="XP_018231183.1">
    <property type="nucleotide sequence ID" value="XM_018372847.1"/>
</dbReference>
<dbReference type="Proteomes" id="UP000053447">
    <property type="component" value="Unassembled WGS sequence"/>
</dbReference>